<proteinExistence type="predicted"/>
<evidence type="ECO:0000313" key="3">
    <source>
        <dbReference type="Proteomes" id="UP000053372"/>
    </source>
</evidence>
<dbReference type="AlphaFoldDB" id="A0A0V7ZXR8"/>
<keyword evidence="1" id="KW-0812">Transmembrane</keyword>
<keyword evidence="1" id="KW-0472">Membrane</keyword>
<reference evidence="2 3" key="1">
    <citation type="journal article" date="2015" name="Genome Announc.">
        <title>Draft Genome of the Euendolithic (true boring) Cyanobacterium Mastigocoleus testarum strain BC008.</title>
        <authorList>
            <person name="Guida B.S."/>
            <person name="Garcia-Pichel F."/>
        </authorList>
    </citation>
    <scope>NUCLEOTIDE SEQUENCE [LARGE SCALE GENOMIC DNA]</scope>
    <source>
        <strain evidence="2 3">BC008</strain>
    </source>
</reference>
<sequence length="354" mass="38669">MQIAVDNKRTSRFIDKWAYVALGATGFVLLAFIASGFFKKTLISKNISVGLGQSSPPEKITLEPQLLGALRVDVEASIPTNTSLTYQIQLLDQQGKIVASAIKNAWSESGTWYEDGESGTWAESDLFAGLDVRVKKAEQLNLVVSVLEYERTSGLRLPRTIQFDNRKVGLAPPKSNFNILVENGVVDTRPLFPALFGTIPLAIIAMFAVPRIGKKVISKKINDSDPSGRATLGGPDKLVRVKVDIASDETSPSLLQVKLVINNSYGEQVYMTSKTVNLSLKRENGKVEKGNGSLTLFLIFEKQDSYGFNVEVLPDKPIDRTTLTVREGARTLSSQEVIYIKSDSANTSDNIPAA</sequence>
<dbReference type="Proteomes" id="UP000053372">
    <property type="component" value="Unassembled WGS sequence"/>
</dbReference>
<dbReference type="RefSeq" id="WP_036265199.1">
    <property type="nucleotide sequence ID" value="NZ_LMTZ01000031.1"/>
</dbReference>
<evidence type="ECO:0000313" key="2">
    <source>
        <dbReference type="EMBL" id="KST69234.1"/>
    </source>
</evidence>
<accession>A0A0V7ZXR8</accession>
<gene>
    <name evidence="2" type="ORF">BC008_03335</name>
</gene>
<organism evidence="2 3">
    <name type="scientific">Mastigocoleus testarum BC008</name>
    <dbReference type="NCBI Taxonomy" id="371196"/>
    <lineage>
        <taxon>Bacteria</taxon>
        <taxon>Bacillati</taxon>
        <taxon>Cyanobacteriota</taxon>
        <taxon>Cyanophyceae</taxon>
        <taxon>Nostocales</taxon>
        <taxon>Hapalosiphonaceae</taxon>
        <taxon>Mastigocoleus</taxon>
    </lineage>
</organism>
<name>A0A0V7ZXR8_9CYAN</name>
<dbReference type="EMBL" id="LMTZ01000031">
    <property type="protein sequence ID" value="KST69234.1"/>
    <property type="molecule type" value="Genomic_DNA"/>
</dbReference>
<dbReference type="OrthoDB" id="555543at2"/>
<keyword evidence="1" id="KW-1133">Transmembrane helix</keyword>
<comment type="caution">
    <text evidence="2">The sequence shown here is derived from an EMBL/GenBank/DDBJ whole genome shotgun (WGS) entry which is preliminary data.</text>
</comment>
<evidence type="ECO:0000256" key="1">
    <source>
        <dbReference type="SAM" id="Phobius"/>
    </source>
</evidence>
<protein>
    <submittedName>
        <fullName evidence="2">Uncharacterized protein</fullName>
    </submittedName>
</protein>
<feature type="transmembrane region" description="Helical" evidence="1">
    <location>
        <begin position="17"/>
        <end position="38"/>
    </location>
</feature>
<keyword evidence="3" id="KW-1185">Reference proteome</keyword>